<dbReference type="PANTHER" id="PTHR45947:SF3">
    <property type="entry name" value="SULFOQUINOVOSYL TRANSFERASE SQD2"/>
    <property type="match status" value="1"/>
</dbReference>
<feature type="domain" description="Glycosyl transferase family 1" evidence="1">
    <location>
        <begin position="189"/>
        <end position="331"/>
    </location>
</feature>
<proteinExistence type="predicted"/>
<evidence type="ECO:0000313" key="3">
    <source>
        <dbReference type="EMBL" id="ADB95097.1"/>
    </source>
</evidence>
<reference evidence="3 4" key="1">
    <citation type="journal article" date="2010" name="Nature">
        <title>Metabolic streamlining in an open-ocean nitrogen-fixing cyanobacterium.</title>
        <authorList>
            <person name="Tripp H.J."/>
            <person name="Bench S.R."/>
            <person name="Turk K.A."/>
            <person name="Foster R.A."/>
            <person name="Desany B.A."/>
            <person name="Niazi F."/>
            <person name="Affourtit J.P."/>
            <person name="Zehr J.P."/>
        </authorList>
    </citation>
    <scope>NUCLEOTIDE SEQUENCE [LARGE SCALE GENOMIC DNA]</scope>
    <source>
        <strain evidence="4">ALOHA</strain>
    </source>
</reference>
<keyword evidence="4" id="KW-1185">Reference proteome</keyword>
<dbReference type="Pfam" id="PF00534">
    <property type="entry name" value="Glycos_transf_1"/>
    <property type="match status" value="1"/>
</dbReference>
<gene>
    <name evidence="3" type="ordered locus">UCYN_03570</name>
</gene>
<dbReference type="CAZy" id="GT4">
    <property type="family name" value="Glycosyltransferase Family 4"/>
</dbReference>
<dbReference type="GO" id="GO:0016757">
    <property type="term" value="F:glycosyltransferase activity"/>
    <property type="evidence" value="ECO:0007669"/>
    <property type="project" value="InterPro"/>
</dbReference>
<sequence length="352" mass="39985">MLRLLFLSTPVGPLGSGIGGGVELTLYNLAKEMNKRGHQVKIIAPQQSSLPYITCQEIPGIWQEMIQSSKRDTPIIFPRNSVLANMWNSAKKVEDNYDLIVNFAFDWLPLYLTPFFKCTIAHLISMGSMTEAIDDMIRQVDISFPYTIGVHTQEQAKTFPFLKNFYILGNGIDVPLYKFCDNPSNSFSWIGRISPEKGLEDAILAAKTANVKLKIFGKIQDIDYWNNIQTKYSDVDFQYEGFFDTSKLQEKIRVSKAILVTPKWIEAFGNIIIESLACGVPVIAYKRGGPAGLVKNEETGFLVTPDNISELVHAIKNIEKIDRKKCRDYVEINYSLKVLGDRFEEWMLMLKK</sequence>
<dbReference type="InterPro" id="IPR050194">
    <property type="entry name" value="Glycosyltransferase_grp1"/>
</dbReference>
<protein>
    <submittedName>
        <fullName evidence="3">Glycosyltransferase</fullName>
    </submittedName>
</protein>
<dbReference type="InterPro" id="IPR028098">
    <property type="entry name" value="Glyco_trans_4-like_N"/>
</dbReference>
<organism evidence="4">
    <name type="scientific">Atelocyanobacterium thalassa (isolate ALOHA)</name>
    <dbReference type="NCBI Taxonomy" id="1453429"/>
    <lineage>
        <taxon>Bacteria</taxon>
        <taxon>Bacillati</taxon>
        <taxon>Cyanobacteriota</taxon>
        <taxon>Cyanophyceae</taxon>
        <taxon>Oscillatoriophycideae</taxon>
        <taxon>Chroococcales</taxon>
        <taxon>Aphanothecaceae</taxon>
        <taxon>Candidatus Atelocyanobacterium</taxon>
        <taxon>Candidatus Atelocyanobacterium thalassae</taxon>
    </lineage>
</organism>
<keyword evidence="3" id="KW-0808">Transferase</keyword>
<dbReference type="Proteomes" id="UP000001405">
    <property type="component" value="Chromosome"/>
</dbReference>
<dbReference type="KEGG" id="cyu:UCYN_03570"/>
<dbReference type="CDD" id="cd03802">
    <property type="entry name" value="GT4_AviGT4-like"/>
    <property type="match status" value="1"/>
</dbReference>
<dbReference type="InterPro" id="IPR001296">
    <property type="entry name" value="Glyco_trans_1"/>
</dbReference>
<accession>D3ENP7</accession>
<evidence type="ECO:0000259" key="2">
    <source>
        <dbReference type="Pfam" id="PF13439"/>
    </source>
</evidence>
<dbReference type="SUPFAM" id="SSF53756">
    <property type="entry name" value="UDP-Glycosyltransferase/glycogen phosphorylase"/>
    <property type="match status" value="1"/>
</dbReference>
<evidence type="ECO:0000313" key="4">
    <source>
        <dbReference type="Proteomes" id="UP000001405"/>
    </source>
</evidence>
<feature type="domain" description="Glycosyltransferase subfamily 4-like N-terminal" evidence="2">
    <location>
        <begin position="20"/>
        <end position="111"/>
    </location>
</feature>
<dbReference type="Gene3D" id="3.40.50.2000">
    <property type="entry name" value="Glycogen Phosphorylase B"/>
    <property type="match status" value="2"/>
</dbReference>
<dbReference type="PATRIC" id="fig|713887.8.peg.334"/>
<dbReference type="RefSeq" id="WP_012953762.1">
    <property type="nucleotide sequence ID" value="NC_013771.1"/>
</dbReference>
<dbReference type="EMBL" id="CP001842">
    <property type="protein sequence ID" value="ADB95097.1"/>
    <property type="molecule type" value="Genomic_DNA"/>
</dbReference>
<dbReference type="PANTHER" id="PTHR45947">
    <property type="entry name" value="SULFOQUINOVOSYL TRANSFERASE SQD2"/>
    <property type="match status" value="1"/>
</dbReference>
<dbReference type="AlphaFoldDB" id="D3ENP7"/>
<name>D3ENP7_ATETH</name>
<dbReference type="Pfam" id="PF13439">
    <property type="entry name" value="Glyco_transf_4"/>
    <property type="match status" value="1"/>
</dbReference>
<dbReference type="OrthoDB" id="9795068at2"/>
<evidence type="ECO:0000259" key="1">
    <source>
        <dbReference type="Pfam" id="PF00534"/>
    </source>
</evidence>
<dbReference type="HOGENOM" id="CLU_042257_1_0_3"/>
<dbReference type="STRING" id="1453429.UCYN_03570"/>